<sequence>MNTTEINVHQVLIENLETVRNEYLRLEDKREREALLLRTLKNATGDMNEMVGSNLLNIITHYTTANNLNLDQLVHFLSAIMDNPVDNIVQLRELQDDFDSKFNTSTSMVMYQYELPEKVSAERHKNATRYVPSPVEAVHIAMKALPEYNVRYEDFVFVDIGSGMGRNLLLASHYPFRKIMGVEISSHLHNIAEQNIARYKMPEQQCDQFELQCVNALDFSFPENDMVLYFYEPFSTVIADSFFRKLEHFLENRKHKVVLIFLPIVYAVVKQSSVFSFRSNLATPEMAGTSKGYFTYSVYTNF</sequence>
<protein>
    <recommendedName>
        <fullName evidence="1">DOT1 domain-containing protein</fullName>
    </recommendedName>
</protein>
<gene>
    <name evidence="2" type="ORF">GO493_24410</name>
</gene>
<accession>A0A7K1UAM3</accession>
<dbReference type="InterPro" id="IPR025789">
    <property type="entry name" value="DOT1_dom"/>
</dbReference>
<evidence type="ECO:0000313" key="2">
    <source>
        <dbReference type="EMBL" id="MVT11431.1"/>
    </source>
</evidence>
<dbReference type="RefSeq" id="WP_157308858.1">
    <property type="nucleotide sequence ID" value="NZ_WRXN01000013.1"/>
</dbReference>
<dbReference type="SUPFAM" id="SSF53335">
    <property type="entry name" value="S-adenosyl-L-methionine-dependent methyltransferases"/>
    <property type="match status" value="1"/>
</dbReference>
<dbReference type="Pfam" id="PF08123">
    <property type="entry name" value="DOT1"/>
    <property type="match status" value="1"/>
</dbReference>
<proteinExistence type="predicted"/>
<dbReference type="CDD" id="cd02440">
    <property type="entry name" value="AdoMet_MTases"/>
    <property type="match status" value="1"/>
</dbReference>
<dbReference type="Gene3D" id="3.40.50.150">
    <property type="entry name" value="Vaccinia Virus protein VP39"/>
    <property type="match status" value="1"/>
</dbReference>
<evidence type="ECO:0000259" key="1">
    <source>
        <dbReference type="Pfam" id="PF08123"/>
    </source>
</evidence>
<dbReference type="InterPro" id="IPR029063">
    <property type="entry name" value="SAM-dependent_MTases_sf"/>
</dbReference>
<organism evidence="2 3">
    <name type="scientific">Chitinophaga tropicalis</name>
    <dbReference type="NCBI Taxonomy" id="2683588"/>
    <lineage>
        <taxon>Bacteria</taxon>
        <taxon>Pseudomonadati</taxon>
        <taxon>Bacteroidota</taxon>
        <taxon>Chitinophagia</taxon>
        <taxon>Chitinophagales</taxon>
        <taxon>Chitinophagaceae</taxon>
        <taxon>Chitinophaga</taxon>
    </lineage>
</organism>
<keyword evidence="3" id="KW-1185">Reference proteome</keyword>
<name>A0A7K1UAM3_9BACT</name>
<comment type="caution">
    <text evidence="2">The sequence shown here is derived from an EMBL/GenBank/DDBJ whole genome shotgun (WGS) entry which is preliminary data.</text>
</comment>
<dbReference type="GO" id="GO:0031151">
    <property type="term" value="F:histone H3K79 methyltransferase activity"/>
    <property type="evidence" value="ECO:0007669"/>
    <property type="project" value="InterPro"/>
</dbReference>
<dbReference type="EMBL" id="WRXN01000013">
    <property type="protein sequence ID" value="MVT11431.1"/>
    <property type="molecule type" value="Genomic_DNA"/>
</dbReference>
<dbReference type="AlphaFoldDB" id="A0A7K1UAM3"/>
<reference evidence="2 3" key="1">
    <citation type="submission" date="2019-12" db="EMBL/GenBank/DDBJ databases">
        <title>Chitinophaga sp. strain ysch24 (GDMCC 1.1355), whole genome shotgun sequence.</title>
        <authorList>
            <person name="Zhang X."/>
        </authorList>
    </citation>
    <scope>NUCLEOTIDE SEQUENCE [LARGE SCALE GENOMIC DNA]</scope>
    <source>
        <strain evidence="3">ysch24</strain>
    </source>
</reference>
<dbReference type="Proteomes" id="UP000461730">
    <property type="component" value="Unassembled WGS sequence"/>
</dbReference>
<evidence type="ECO:0000313" key="3">
    <source>
        <dbReference type="Proteomes" id="UP000461730"/>
    </source>
</evidence>
<feature type="domain" description="DOT1" evidence="1">
    <location>
        <begin position="153"/>
        <end position="212"/>
    </location>
</feature>